<dbReference type="Pfam" id="PF07714">
    <property type="entry name" value="PK_Tyr_Ser-Thr"/>
    <property type="match status" value="2"/>
</dbReference>
<reference evidence="10" key="1">
    <citation type="submission" date="2019-08" db="EMBL/GenBank/DDBJ databases">
        <title>The improved chromosome-level genome for the pearl oyster Pinctada fucata martensii using PacBio sequencing and Hi-C.</title>
        <authorList>
            <person name="Zheng Z."/>
        </authorList>
    </citation>
    <scope>NUCLEOTIDE SEQUENCE</scope>
    <source>
        <strain evidence="10">ZZ-2019</strain>
        <tissue evidence="10">Adductor muscle</tissue>
    </source>
</reference>
<feature type="compositionally biased region" description="Basic residues" evidence="7">
    <location>
        <begin position="795"/>
        <end position="804"/>
    </location>
</feature>
<feature type="compositionally biased region" description="Basic and acidic residues" evidence="7">
    <location>
        <begin position="451"/>
        <end position="465"/>
    </location>
</feature>
<dbReference type="SUPFAM" id="SSF56112">
    <property type="entry name" value="Protein kinase-like (PK-like)"/>
    <property type="match status" value="2"/>
</dbReference>
<keyword evidence="1" id="KW-0723">Serine/threonine-protein kinase</keyword>
<keyword evidence="2" id="KW-0808">Transferase</keyword>
<dbReference type="SMART" id="SM00220">
    <property type="entry name" value="S_TKc"/>
    <property type="match status" value="1"/>
</dbReference>
<dbReference type="PROSITE" id="PS00107">
    <property type="entry name" value="PROTEIN_KINASE_ATP"/>
    <property type="match status" value="1"/>
</dbReference>
<dbReference type="InterPro" id="IPR013761">
    <property type="entry name" value="SAM/pointed_sf"/>
</dbReference>
<evidence type="ECO:0000256" key="5">
    <source>
        <dbReference type="ARBA" id="ARBA00022840"/>
    </source>
</evidence>
<dbReference type="EMBL" id="VSWD01000006">
    <property type="protein sequence ID" value="KAK3099351.1"/>
    <property type="molecule type" value="Genomic_DNA"/>
</dbReference>
<dbReference type="SUPFAM" id="SSF47769">
    <property type="entry name" value="SAM/Pointed domain"/>
    <property type="match status" value="1"/>
</dbReference>
<dbReference type="GO" id="GO:0005524">
    <property type="term" value="F:ATP binding"/>
    <property type="evidence" value="ECO:0007669"/>
    <property type="project" value="UniProtKB-UniRule"/>
</dbReference>
<evidence type="ECO:0000313" key="11">
    <source>
        <dbReference type="Proteomes" id="UP001186944"/>
    </source>
</evidence>
<evidence type="ECO:0000256" key="1">
    <source>
        <dbReference type="ARBA" id="ARBA00022527"/>
    </source>
</evidence>
<keyword evidence="5 6" id="KW-0067">ATP-binding</keyword>
<dbReference type="InterPro" id="IPR017441">
    <property type="entry name" value="Protein_kinase_ATP_BS"/>
</dbReference>
<dbReference type="PANTHER" id="PTHR44329">
    <property type="entry name" value="SERINE/THREONINE-PROTEIN KINASE TNNI3K-RELATED"/>
    <property type="match status" value="1"/>
</dbReference>
<evidence type="ECO:0000256" key="3">
    <source>
        <dbReference type="ARBA" id="ARBA00022741"/>
    </source>
</evidence>
<organism evidence="10 11">
    <name type="scientific">Pinctada imbricata</name>
    <name type="common">Atlantic pearl-oyster</name>
    <name type="synonym">Pinctada martensii</name>
    <dbReference type="NCBI Taxonomy" id="66713"/>
    <lineage>
        <taxon>Eukaryota</taxon>
        <taxon>Metazoa</taxon>
        <taxon>Spiralia</taxon>
        <taxon>Lophotrochozoa</taxon>
        <taxon>Mollusca</taxon>
        <taxon>Bivalvia</taxon>
        <taxon>Autobranchia</taxon>
        <taxon>Pteriomorphia</taxon>
        <taxon>Pterioida</taxon>
        <taxon>Pterioidea</taxon>
        <taxon>Pteriidae</taxon>
        <taxon>Pinctada</taxon>
    </lineage>
</organism>
<feature type="region of interest" description="Disordered" evidence="7">
    <location>
        <begin position="387"/>
        <end position="738"/>
    </location>
</feature>
<evidence type="ECO:0000259" key="9">
    <source>
        <dbReference type="PROSITE" id="PS50105"/>
    </source>
</evidence>
<feature type="compositionally biased region" description="Polar residues" evidence="7">
    <location>
        <begin position="533"/>
        <end position="560"/>
    </location>
</feature>
<feature type="compositionally biased region" description="Acidic residues" evidence="7">
    <location>
        <begin position="691"/>
        <end position="701"/>
    </location>
</feature>
<keyword evidence="3 6" id="KW-0547">Nucleotide-binding</keyword>
<dbReference type="PRINTS" id="PR00109">
    <property type="entry name" value="TYRKINASE"/>
</dbReference>
<feature type="compositionally biased region" description="Polar residues" evidence="7">
    <location>
        <begin position="425"/>
        <end position="434"/>
    </location>
</feature>
<feature type="compositionally biased region" description="Basic and acidic residues" evidence="7">
    <location>
        <begin position="387"/>
        <end position="424"/>
    </location>
</feature>
<feature type="domain" description="SAM" evidence="9">
    <location>
        <begin position="312"/>
        <end position="374"/>
    </location>
</feature>
<dbReference type="InterPro" id="IPR008271">
    <property type="entry name" value="Ser/Thr_kinase_AS"/>
</dbReference>
<evidence type="ECO:0000256" key="6">
    <source>
        <dbReference type="PROSITE-ProRule" id="PRU10141"/>
    </source>
</evidence>
<accession>A0AA89C8B9</accession>
<feature type="compositionally biased region" description="Basic and acidic residues" evidence="7">
    <location>
        <begin position="484"/>
        <end position="513"/>
    </location>
</feature>
<dbReference type="InterPro" id="IPR000719">
    <property type="entry name" value="Prot_kinase_dom"/>
</dbReference>
<dbReference type="InterPro" id="IPR011009">
    <property type="entry name" value="Kinase-like_dom_sf"/>
</dbReference>
<feature type="compositionally biased region" description="Polar residues" evidence="7">
    <location>
        <begin position="90"/>
        <end position="107"/>
    </location>
</feature>
<dbReference type="InterPro" id="IPR001245">
    <property type="entry name" value="Ser-Thr/Tyr_kinase_cat_dom"/>
</dbReference>
<proteinExistence type="predicted"/>
<feature type="region of interest" description="Disordered" evidence="7">
    <location>
        <begin position="186"/>
        <end position="207"/>
    </location>
</feature>
<protein>
    <submittedName>
        <fullName evidence="10">Uncharacterized protein</fullName>
    </submittedName>
</protein>
<evidence type="ECO:0000259" key="8">
    <source>
        <dbReference type="PROSITE" id="PS50011"/>
    </source>
</evidence>
<feature type="compositionally biased region" description="Polar residues" evidence="7">
    <location>
        <begin position="189"/>
        <end position="202"/>
    </location>
</feature>
<dbReference type="PANTHER" id="PTHR44329:SF288">
    <property type="entry name" value="MITOGEN-ACTIVATED PROTEIN KINASE KINASE KINASE 20"/>
    <property type="match status" value="1"/>
</dbReference>
<dbReference type="Gene3D" id="1.10.150.50">
    <property type="entry name" value="Transcription Factor, Ets-1"/>
    <property type="match status" value="1"/>
</dbReference>
<feature type="domain" description="Protein kinase" evidence="8">
    <location>
        <begin position="893"/>
        <end position="1190"/>
    </location>
</feature>
<feature type="region of interest" description="Disordered" evidence="7">
    <location>
        <begin position="1268"/>
        <end position="1293"/>
    </location>
</feature>
<feature type="compositionally biased region" description="Polar residues" evidence="7">
    <location>
        <begin position="441"/>
        <end position="450"/>
    </location>
</feature>
<evidence type="ECO:0000256" key="2">
    <source>
        <dbReference type="ARBA" id="ARBA00022679"/>
    </source>
</evidence>
<dbReference type="PROSITE" id="PS50011">
    <property type="entry name" value="PROTEIN_KINASE_DOM"/>
    <property type="match status" value="1"/>
</dbReference>
<dbReference type="InterPro" id="IPR001660">
    <property type="entry name" value="SAM"/>
</dbReference>
<dbReference type="FunFam" id="3.30.200.20:FF:000180">
    <property type="entry name" value="serine/threonine-protein kinase STY46-like"/>
    <property type="match status" value="1"/>
</dbReference>
<dbReference type="GO" id="GO:0004674">
    <property type="term" value="F:protein serine/threonine kinase activity"/>
    <property type="evidence" value="ECO:0007669"/>
    <property type="project" value="UniProtKB-KW"/>
</dbReference>
<name>A0AA89C8B9_PINIB</name>
<comment type="caution">
    <text evidence="10">The sequence shown here is derived from an EMBL/GenBank/DDBJ whole genome shotgun (WGS) entry which is preliminary data.</text>
</comment>
<dbReference type="Pfam" id="PF00536">
    <property type="entry name" value="SAM_1"/>
    <property type="match status" value="1"/>
</dbReference>
<dbReference type="Gene3D" id="1.10.510.10">
    <property type="entry name" value="Transferase(Phosphotransferase) domain 1"/>
    <property type="match status" value="2"/>
</dbReference>
<dbReference type="SMART" id="SM00454">
    <property type="entry name" value="SAM"/>
    <property type="match status" value="1"/>
</dbReference>
<keyword evidence="4" id="KW-0418">Kinase</keyword>
<feature type="region of interest" description="Disordered" evidence="7">
    <location>
        <begin position="787"/>
        <end position="818"/>
    </location>
</feature>
<evidence type="ECO:0000256" key="4">
    <source>
        <dbReference type="ARBA" id="ARBA00022777"/>
    </source>
</evidence>
<feature type="compositionally biased region" description="Basic and acidic residues" evidence="7">
    <location>
        <begin position="1284"/>
        <end position="1293"/>
    </location>
</feature>
<feature type="compositionally biased region" description="Polar residues" evidence="7">
    <location>
        <begin position="466"/>
        <end position="478"/>
    </location>
</feature>
<keyword evidence="11" id="KW-1185">Reference proteome</keyword>
<feature type="compositionally biased region" description="Basic and acidic residues" evidence="7">
    <location>
        <begin position="633"/>
        <end position="690"/>
    </location>
</feature>
<dbReference type="Proteomes" id="UP001186944">
    <property type="component" value="Unassembled WGS sequence"/>
</dbReference>
<dbReference type="InterPro" id="IPR051681">
    <property type="entry name" value="Ser/Thr_Kinases-Pseudokinases"/>
</dbReference>
<evidence type="ECO:0000313" key="10">
    <source>
        <dbReference type="EMBL" id="KAK3099351.1"/>
    </source>
</evidence>
<feature type="compositionally biased region" description="Polar residues" evidence="7">
    <location>
        <begin position="602"/>
        <end position="618"/>
    </location>
</feature>
<dbReference type="PROSITE" id="PS00108">
    <property type="entry name" value="PROTEIN_KINASE_ST"/>
    <property type="match status" value="1"/>
</dbReference>
<feature type="region of interest" description="Disordered" evidence="7">
    <location>
        <begin position="77"/>
        <end position="117"/>
    </location>
</feature>
<feature type="compositionally biased region" description="Basic and acidic residues" evidence="7">
    <location>
        <begin position="577"/>
        <end position="590"/>
    </location>
</feature>
<gene>
    <name evidence="10" type="ORF">FSP39_003147</name>
</gene>
<evidence type="ECO:0000256" key="7">
    <source>
        <dbReference type="SAM" id="MobiDB-lite"/>
    </source>
</evidence>
<feature type="binding site" evidence="6">
    <location>
        <position position="920"/>
    </location>
    <ligand>
        <name>ATP</name>
        <dbReference type="ChEBI" id="CHEBI:30616"/>
    </ligand>
</feature>
<feature type="compositionally biased region" description="Low complexity" evidence="7">
    <location>
        <begin position="727"/>
        <end position="738"/>
    </location>
</feature>
<dbReference type="CDD" id="cd13999">
    <property type="entry name" value="STKc_MAP3K-like"/>
    <property type="match status" value="1"/>
</dbReference>
<dbReference type="PROSITE" id="PS50105">
    <property type="entry name" value="SAM_DOMAIN"/>
    <property type="match status" value="1"/>
</dbReference>
<feature type="compositionally biased region" description="Polar residues" evidence="7">
    <location>
        <begin position="715"/>
        <end position="726"/>
    </location>
</feature>
<sequence length="1293" mass="146621">MDRRLYNLQQESEKLNKDVEVLEDALILHHRYKQQDESSVRGIIRKEIGGAIWQHGGTGKLRTYRSAKDLNENNDTASIKRSQRRQRSQATAVSKLLTTSAGKTHGNSGMARTPECQSDHAEVGNVSNLLNLGNVNIDKVAEMKTKVLEKASINVIKRKTDFKRDNTEKQGEEIKGKKGKEKIVKSDKNVNNNAESRSQKGNKTAVKAVDKTTVKEALERETNLLSDKNNRKEVKQTNRILVDFETEKLDPDDFIGKQKGLEKPVKISEVQRAITPHKSSHSSVPNSNTKSGVDVVLQQKDLLRKSLNCDPDVHLWLRQLGLLEEEKYVQMFAQNEIDMEVLVTLDEKHLEKMGVVALGAMKKLVRGIEELRSSAKKGKKDIIESIQPRKTEVRKSLHDAHTKSSELKRTLSDENRNIEVRKSQSEIQIKNANSDVRKSRNNAISSSDVDTVQKEKESKTSEGRSYHSTKTSSLSNDGMSVADKGSDSIRDTKQDEERKKMNSLSLKEKRDSQLKTNSVNVGSKDDCYGKFARSTSSKKPEKNVTSLKRSNSFHSQSNTKSETEPGKSGQQVQKPSSSKERTERKRDDSLTRVQGVRVRADSASSSGRSQGKGSNRPRSGQKPPKGKTVLTQKKAEEGVKSAAEKYEEKQKQEVEDEKRKVKDQERQKQYRDVMAARHQRRQTDRRKVTDIDSDSDDEIDDNSNPHLAQLIGVKITNNEKSGNPQNSSRSSAKSYARYSYSARKNTVKDIESQIASLQKKALAGEMVTMDLVKDLQKRLEEIESSIKQSDNTATKKQRAKYRKPVIKEDTSSEEEESDILKPLSDLDIQKVLSKSSKVKGLSMSMSKKELMKEIHKEKVAHRKEIRHLRAELNRTRSTDPGKAVEADQKDLDFQESDLIGEGAFSKVYHGVYQGTDVAVKQLKVPLSSHDRNYFAAEVSLLRDLRHPRVVLLMGVVTTNRFPLMILEYMARGSLYHLLHDQSRVVLLMGVVTTNRFPLMILEYMARGSLYHLLHDQSRDLLDHAEYYRYAHDIALGMNYLHQHKPTVLHLDLKSMNVLICSNDRAKIADFGFSKFRHDADVKAISSSKSKPVRAFPAWTAPELLETGEINPKADVYSFAIILWEMLTRKQPYEGCSVFQVLERTRLNKRPEIPENVPKELSDFIKQCWDPLPSRRPPFKEILHHLENMAFPPDWQALLKEAGVPPVALEDVQSTRTIISLVNNTLDTENVKTMVEEVRMSCDSHVTENMGLEYLYNQDHVELYTPRSPARVGKEKSTAMMKNSLTRDIEALGT</sequence>